<dbReference type="PANTHER" id="PTHR47027:SF20">
    <property type="entry name" value="REVERSE TRANSCRIPTASE-LIKE PROTEIN WITH RNA-DIRECTED DNA POLYMERASE DOMAIN"/>
    <property type="match status" value="1"/>
</dbReference>
<feature type="region of interest" description="Disordered" evidence="1">
    <location>
        <begin position="598"/>
        <end position="618"/>
    </location>
</feature>
<evidence type="ECO:0008006" key="4">
    <source>
        <dbReference type="Google" id="ProtNLM"/>
    </source>
</evidence>
<organism evidence="2 3">
    <name type="scientific">Oesophagostomum dentatum</name>
    <name type="common">Nodular worm</name>
    <dbReference type="NCBI Taxonomy" id="61180"/>
    <lineage>
        <taxon>Eukaryota</taxon>
        <taxon>Metazoa</taxon>
        <taxon>Ecdysozoa</taxon>
        <taxon>Nematoda</taxon>
        <taxon>Chromadorea</taxon>
        <taxon>Rhabditida</taxon>
        <taxon>Rhabditina</taxon>
        <taxon>Rhabditomorpha</taxon>
        <taxon>Strongyloidea</taxon>
        <taxon>Strongylidae</taxon>
        <taxon>Oesophagostomum</taxon>
    </lineage>
</organism>
<name>A0A0B1T3V1_OESDE</name>
<keyword evidence="3" id="KW-1185">Reference proteome</keyword>
<evidence type="ECO:0000313" key="3">
    <source>
        <dbReference type="Proteomes" id="UP000053660"/>
    </source>
</evidence>
<dbReference type="PANTHER" id="PTHR47027">
    <property type="entry name" value="REVERSE TRANSCRIPTASE DOMAIN-CONTAINING PROTEIN"/>
    <property type="match status" value="1"/>
</dbReference>
<dbReference type="EMBL" id="KN551491">
    <property type="protein sequence ID" value="KHJ92223.1"/>
    <property type="molecule type" value="Genomic_DNA"/>
</dbReference>
<evidence type="ECO:0000313" key="2">
    <source>
        <dbReference type="EMBL" id="KHJ92223.1"/>
    </source>
</evidence>
<dbReference type="Proteomes" id="UP000053660">
    <property type="component" value="Unassembled WGS sequence"/>
</dbReference>
<accession>A0A0B1T3V1</accession>
<evidence type="ECO:0000256" key="1">
    <source>
        <dbReference type="SAM" id="MobiDB-lite"/>
    </source>
</evidence>
<reference evidence="2 3" key="1">
    <citation type="submission" date="2014-03" db="EMBL/GenBank/DDBJ databases">
        <title>Draft genome of the hookworm Oesophagostomum dentatum.</title>
        <authorList>
            <person name="Mitreva M."/>
        </authorList>
    </citation>
    <scope>NUCLEOTIDE SEQUENCE [LARGE SCALE GENOMIC DNA]</scope>
    <source>
        <strain evidence="2 3">OD-Hann</strain>
    </source>
</reference>
<dbReference type="AlphaFoldDB" id="A0A0B1T3V1"/>
<proteinExistence type="predicted"/>
<sequence length="691" mass="80345">MRLFHGNSFFRKDDRDRWTHRMTVRKNKVKKGILRELDHILSNSEGSFCKVEVVGIGKERFDSDHRLLRATMCFIESSSETTDIIDQTVAEKKHNSERFVKLDEEHFCRPKACIHFCFLQSIRERGWKTDVSPSQDYEQLVNYLIRAEPQTYATFSSDMTRTFERMTLLDLRALECTRTLFSSEEIEDAINCLTPSEFPDSDGISTQMLMAGCYHLYELLAESMSFYFAKRQIPNQWRCGKDPILLLHSLYIELILKRISSTLDGAQNVEQAGFCENSTKLAHIQTVSNVIEFCRDRRRKVDLYLTFIKYENPLESVDINAVLSALKGYVDENFRMAILDCCFHRFARHKTASCLRQCGSLAPKLTNTALELRMRTLQWKEKGIKGGISGRVLSNLRYLDDIVIFSSSLDEAKTMLKELDDVGAAIGLRIDRNLTKFMTNDKKGKNQFLDEGKIEQTLSHVYLGRSINMDLDLLEELDRIQQEACAACLRLELSPNLPQNVDELSELFDREILPVLCFAAETWSGVSAAKFLEIFCCFHRSLRRNFLKKGKEEDRFDANVKLEQSLQEEDRFDANVKLEQSLQEEDRFDANVKLEQSLQEEDRVDAESKPERSPEEEDRIDADFKLLKYAWEMKHRWAGQIIRAKDNRWTKATLLWVTESPRFPGKTKPMWADVFKSCTSTLKKKEMEEKR</sequence>
<gene>
    <name evidence="2" type="ORF">OESDEN_07896</name>
</gene>
<protein>
    <recommendedName>
        <fullName evidence="4">Reverse transcriptase domain-containing protein</fullName>
    </recommendedName>
</protein>
<dbReference type="OrthoDB" id="410104at2759"/>